<keyword evidence="2" id="KW-0698">rRNA processing</keyword>
<organism evidence="8 9">
    <name type="scientific">Hymenobacter montanus</name>
    <dbReference type="NCBI Taxonomy" id="2771359"/>
    <lineage>
        <taxon>Bacteria</taxon>
        <taxon>Pseudomonadati</taxon>
        <taxon>Bacteroidota</taxon>
        <taxon>Cytophagia</taxon>
        <taxon>Cytophagales</taxon>
        <taxon>Hymenobacteraceae</taxon>
        <taxon>Hymenobacter</taxon>
    </lineage>
</organism>
<sequence>MPKDLQKILRYPVRNNDPLQGWDSADELLLQYMQSQDLVGQEILICCDQFGALSYGLEELQPTTYTDSYVSSMAIRLNTNQHIIPVNNLSDLSGVYDYVLIKIPKSLSYFEDILCHLTKHVKSDSKIICGSMVKHLSKGSFNLLNTIIGATTTSLAQKKARLIFVNFEKEQVESPYPLEVALDGFEEKFTHHSNLFSRERLDIGTRFFLNHIPQGSFQRILDLGCANGIIGFRAKELNPAAQLVFSDDSAMAIQSARRNYKKMFSDEARFEWTNCFENGEAQSMDLVLCNPPFHQENTVGDFIARAMFKDAYKVLKKGGLIRVIGNCHLGYKMRLKALFGNAKVIANNKKFMIIEAVKV</sequence>
<evidence type="ECO:0000256" key="1">
    <source>
        <dbReference type="ARBA" id="ARBA00022490"/>
    </source>
</evidence>
<keyword evidence="3 8" id="KW-0489">Methyltransferase</keyword>
<dbReference type="InterPro" id="IPR029063">
    <property type="entry name" value="SAM-dependent_MTases_sf"/>
</dbReference>
<dbReference type="GO" id="GO:0008990">
    <property type="term" value="F:rRNA (guanine-N2-)-methyltransferase activity"/>
    <property type="evidence" value="ECO:0007669"/>
    <property type="project" value="InterPro"/>
</dbReference>
<evidence type="ECO:0000256" key="2">
    <source>
        <dbReference type="ARBA" id="ARBA00022552"/>
    </source>
</evidence>
<dbReference type="SUPFAM" id="SSF53335">
    <property type="entry name" value="S-adenosyl-L-methionine-dependent methyltransferases"/>
    <property type="match status" value="1"/>
</dbReference>
<keyword evidence="9" id="KW-1185">Reference proteome</keyword>
<dbReference type="RefSeq" id="WP_191003966.1">
    <property type="nucleotide sequence ID" value="NZ_JACXAD010000004.1"/>
</dbReference>
<feature type="domain" description="RlmG N-terminal" evidence="7">
    <location>
        <begin position="7"/>
        <end position="168"/>
    </location>
</feature>
<dbReference type="InterPro" id="IPR002052">
    <property type="entry name" value="DNA_methylase_N6_adenine_CS"/>
</dbReference>
<proteinExistence type="predicted"/>
<dbReference type="Proteomes" id="UP000612233">
    <property type="component" value="Unassembled WGS sequence"/>
</dbReference>
<dbReference type="Pfam" id="PF26049">
    <property type="entry name" value="RLMG_N"/>
    <property type="match status" value="1"/>
</dbReference>
<keyword evidence="5" id="KW-0949">S-adenosyl-L-methionine</keyword>
<protein>
    <submittedName>
        <fullName evidence="8">Methyltransferase</fullName>
    </submittedName>
</protein>
<dbReference type="GO" id="GO:0005737">
    <property type="term" value="C:cytoplasm"/>
    <property type="evidence" value="ECO:0007669"/>
    <property type="project" value="InterPro"/>
</dbReference>
<name>A0A927BBJ6_9BACT</name>
<gene>
    <name evidence="8" type="ORF">IC235_04365</name>
</gene>
<dbReference type="PIRSF" id="PIRSF037565">
    <property type="entry name" value="RRNA_m2G_Mtase_RsmD_prd"/>
    <property type="match status" value="1"/>
</dbReference>
<evidence type="ECO:0000259" key="6">
    <source>
        <dbReference type="Pfam" id="PF05175"/>
    </source>
</evidence>
<dbReference type="InterPro" id="IPR046977">
    <property type="entry name" value="RsmC/RlmG"/>
</dbReference>
<accession>A0A927BBJ6</accession>
<feature type="domain" description="Methyltransferase small" evidence="6">
    <location>
        <begin position="188"/>
        <end position="354"/>
    </location>
</feature>
<comment type="caution">
    <text evidence="8">The sequence shown here is derived from an EMBL/GenBank/DDBJ whole genome shotgun (WGS) entry which is preliminary data.</text>
</comment>
<dbReference type="GO" id="GO:0003676">
    <property type="term" value="F:nucleic acid binding"/>
    <property type="evidence" value="ECO:0007669"/>
    <property type="project" value="InterPro"/>
</dbReference>
<evidence type="ECO:0000256" key="5">
    <source>
        <dbReference type="ARBA" id="ARBA00022691"/>
    </source>
</evidence>
<dbReference type="InterPro" id="IPR007848">
    <property type="entry name" value="Small_mtfrase_dom"/>
</dbReference>
<keyword evidence="4" id="KW-0808">Transferase</keyword>
<dbReference type="InterPro" id="IPR058679">
    <property type="entry name" value="RlmG_N"/>
</dbReference>
<reference evidence="8" key="1">
    <citation type="submission" date="2020-09" db="EMBL/GenBank/DDBJ databases">
        <authorList>
            <person name="Kim M.K."/>
        </authorList>
    </citation>
    <scope>NUCLEOTIDE SEQUENCE</scope>
    <source>
        <strain evidence="8">BT664</strain>
    </source>
</reference>
<dbReference type="EMBL" id="JACXAD010000004">
    <property type="protein sequence ID" value="MBD2767129.1"/>
    <property type="molecule type" value="Genomic_DNA"/>
</dbReference>
<dbReference type="PROSITE" id="PS00092">
    <property type="entry name" value="N6_MTASE"/>
    <property type="match status" value="1"/>
</dbReference>
<dbReference type="PANTHER" id="PTHR47816">
    <property type="entry name" value="RIBOSOMAL RNA SMALL SUBUNIT METHYLTRANSFERASE C"/>
    <property type="match status" value="1"/>
</dbReference>
<dbReference type="CDD" id="cd02440">
    <property type="entry name" value="AdoMet_MTases"/>
    <property type="match status" value="1"/>
</dbReference>
<dbReference type="AlphaFoldDB" id="A0A927BBJ6"/>
<keyword evidence="1" id="KW-0963">Cytoplasm</keyword>
<evidence type="ECO:0000259" key="7">
    <source>
        <dbReference type="Pfam" id="PF26049"/>
    </source>
</evidence>
<evidence type="ECO:0000313" key="9">
    <source>
        <dbReference type="Proteomes" id="UP000612233"/>
    </source>
</evidence>
<evidence type="ECO:0000256" key="3">
    <source>
        <dbReference type="ARBA" id="ARBA00022603"/>
    </source>
</evidence>
<dbReference type="Pfam" id="PF05175">
    <property type="entry name" value="MTS"/>
    <property type="match status" value="1"/>
</dbReference>
<evidence type="ECO:0000256" key="4">
    <source>
        <dbReference type="ARBA" id="ARBA00022679"/>
    </source>
</evidence>
<evidence type="ECO:0000313" key="8">
    <source>
        <dbReference type="EMBL" id="MBD2767129.1"/>
    </source>
</evidence>
<dbReference type="Gene3D" id="3.40.50.150">
    <property type="entry name" value="Vaccinia Virus protein VP39"/>
    <property type="match status" value="2"/>
</dbReference>
<dbReference type="PANTHER" id="PTHR47816:SF5">
    <property type="entry name" value="RIBOSOMAL RNA LARGE SUBUNIT METHYLTRANSFERASE G"/>
    <property type="match status" value="1"/>
</dbReference>
<dbReference type="InterPro" id="IPR017237">
    <property type="entry name" value="RLMG"/>
</dbReference>